<protein>
    <recommendedName>
        <fullName evidence="2">adenosylhomocysteine nucleosidase</fullName>
        <ecNumber evidence="2">3.2.2.9</ecNumber>
    </recommendedName>
</protein>
<gene>
    <name evidence="7" type="ORF">H8705_05345</name>
</gene>
<dbReference type="GO" id="GO:0008782">
    <property type="term" value="F:adenosylhomocysteine nucleosidase activity"/>
    <property type="evidence" value="ECO:0007669"/>
    <property type="project" value="UniProtKB-EC"/>
</dbReference>
<dbReference type="Gene3D" id="3.40.50.1580">
    <property type="entry name" value="Nucleoside phosphorylase domain"/>
    <property type="match status" value="1"/>
</dbReference>
<reference evidence="7" key="1">
    <citation type="submission" date="2020-08" db="EMBL/GenBank/DDBJ databases">
        <title>Genome public.</title>
        <authorList>
            <person name="Liu C."/>
            <person name="Sun Q."/>
        </authorList>
    </citation>
    <scope>NUCLEOTIDE SEQUENCE</scope>
    <source>
        <strain evidence="7">NSJ-64</strain>
    </source>
</reference>
<dbReference type="RefSeq" id="WP_262394787.1">
    <property type="nucleotide sequence ID" value="NZ_JACRTD010000003.1"/>
</dbReference>
<evidence type="ECO:0000313" key="7">
    <source>
        <dbReference type="EMBL" id="MBC8585004.1"/>
    </source>
</evidence>
<accession>A0A926ER51</accession>
<keyword evidence="4 7" id="KW-0378">Hydrolase</keyword>
<name>A0A926ER51_9FIRM</name>
<dbReference type="Pfam" id="PF01048">
    <property type="entry name" value="PNP_UDP_1"/>
    <property type="match status" value="1"/>
</dbReference>
<dbReference type="PANTHER" id="PTHR46832">
    <property type="entry name" value="5'-METHYLTHIOADENOSINE/S-ADENOSYLHOMOCYSTEINE NUCLEOSIDASE"/>
    <property type="match status" value="1"/>
</dbReference>
<evidence type="ECO:0000256" key="1">
    <source>
        <dbReference type="ARBA" id="ARBA00004945"/>
    </source>
</evidence>
<evidence type="ECO:0000313" key="8">
    <source>
        <dbReference type="Proteomes" id="UP000623678"/>
    </source>
</evidence>
<evidence type="ECO:0000256" key="3">
    <source>
        <dbReference type="ARBA" id="ARBA00022605"/>
    </source>
</evidence>
<dbReference type="GO" id="GO:0009164">
    <property type="term" value="P:nucleoside catabolic process"/>
    <property type="evidence" value="ECO:0007669"/>
    <property type="project" value="InterPro"/>
</dbReference>
<dbReference type="GO" id="GO:0019509">
    <property type="term" value="P:L-methionine salvage from methylthioadenosine"/>
    <property type="evidence" value="ECO:0007669"/>
    <property type="project" value="InterPro"/>
</dbReference>
<dbReference type="GO" id="GO:0005829">
    <property type="term" value="C:cytosol"/>
    <property type="evidence" value="ECO:0007669"/>
    <property type="project" value="TreeGrafter"/>
</dbReference>
<evidence type="ECO:0000259" key="6">
    <source>
        <dbReference type="Pfam" id="PF01048"/>
    </source>
</evidence>
<keyword evidence="7" id="KW-0326">Glycosidase</keyword>
<dbReference type="PANTHER" id="PTHR46832:SF1">
    <property type="entry name" value="5'-METHYLTHIOADENOSINE_S-ADENOSYLHOMOCYSTEINE NUCLEOSIDASE"/>
    <property type="match status" value="1"/>
</dbReference>
<dbReference type="EC" id="3.2.2.9" evidence="2"/>
<dbReference type="GO" id="GO:0019284">
    <property type="term" value="P:L-methionine salvage from S-adenosylmethionine"/>
    <property type="evidence" value="ECO:0007669"/>
    <property type="project" value="TreeGrafter"/>
</dbReference>
<dbReference type="EMBL" id="JACRTD010000003">
    <property type="protein sequence ID" value="MBC8585004.1"/>
    <property type="molecule type" value="Genomic_DNA"/>
</dbReference>
<keyword evidence="5" id="KW-0486">Methionine biosynthesis</keyword>
<evidence type="ECO:0000256" key="2">
    <source>
        <dbReference type="ARBA" id="ARBA00011974"/>
    </source>
</evidence>
<dbReference type="NCBIfam" id="NF004079">
    <property type="entry name" value="PRK05584.1"/>
    <property type="match status" value="1"/>
</dbReference>
<dbReference type="CDD" id="cd09008">
    <property type="entry name" value="MTAN"/>
    <property type="match status" value="1"/>
</dbReference>
<dbReference type="InterPro" id="IPR035994">
    <property type="entry name" value="Nucleoside_phosphorylase_sf"/>
</dbReference>
<dbReference type="SUPFAM" id="SSF53167">
    <property type="entry name" value="Purine and uridine phosphorylases"/>
    <property type="match status" value="1"/>
</dbReference>
<sequence>MTKIGVLCAMDSELALLKEEFSDGRMEKIGFFSFYIAVRGNKNIIVGQSGIGKVNAAAYTQILISHFGVDVVINSGVAGALSKELNVFDVAISDEVTEHDIEQGVLEDYLPFRSIFCADKALSALAQEICREKNIHCISGRIVSGDRFITDSKVKEDIISRTGGVAVEMEGAATGHVCYLNSIPFLVVRCISDNADDQGDITYEEFSSKAAQLCAQITLGLIERI</sequence>
<dbReference type="GO" id="GO:0008930">
    <property type="term" value="F:methylthioadenosine nucleosidase activity"/>
    <property type="evidence" value="ECO:0007669"/>
    <property type="project" value="InterPro"/>
</dbReference>
<evidence type="ECO:0000256" key="5">
    <source>
        <dbReference type="ARBA" id="ARBA00023167"/>
    </source>
</evidence>
<dbReference type="AlphaFoldDB" id="A0A926ER51"/>
<evidence type="ECO:0000256" key="4">
    <source>
        <dbReference type="ARBA" id="ARBA00022801"/>
    </source>
</evidence>
<feature type="domain" description="Nucleoside phosphorylase" evidence="6">
    <location>
        <begin position="3"/>
        <end position="223"/>
    </location>
</feature>
<dbReference type="InterPro" id="IPR010049">
    <property type="entry name" value="MTA_SAH_Nsdase"/>
</dbReference>
<comment type="caution">
    <text evidence="7">The sequence shown here is derived from an EMBL/GenBank/DDBJ whole genome shotgun (WGS) entry which is preliminary data.</text>
</comment>
<keyword evidence="8" id="KW-1185">Reference proteome</keyword>
<proteinExistence type="predicted"/>
<comment type="pathway">
    <text evidence="1">Amino-acid biosynthesis; L-methionine biosynthesis via salvage pathway; S-methyl-5-thio-alpha-D-ribose 1-phosphate from S-methyl-5'-thioadenosine (hydrolase route): step 1/2.</text>
</comment>
<dbReference type="NCBIfam" id="TIGR01704">
    <property type="entry name" value="MTA_SAH-Nsdase"/>
    <property type="match status" value="1"/>
</dbReference>
<dbReference type="Proteomes" id="UP000623678">
    <property type="component" value="Unassembled WGS sequence"/>
</dbReference>
<dbReference type="InterPro" id="IPR000845">
    <property type="entry name" value="Nucleoside_phosphorylase_d"/>
</dbReference>
<keyword evidence="3" id="KW-0028">Amino-acid biosynthesis</keyword>
<organism evidence="7 8">
    <name type="scientific">Youxingia wuxianensis</name>
    <dbReference type="NCBI Taxonomy" id="2763678"/>
    <lineage>
        <taxon>Bacteria</taxon>
        <taxon>Bacillati</taxon>
        <taxon>Bacillota</taxon>
        <taxon>Clostridia</taxon>
        <taxon>Eubacteriales</taxon>
        <taxon>Oscillospiraceae</taxon>
        <taxon>Youxingia</taxon>
    </lineage>
</organism>